<evidence type="ECO:0000259" key="2">
    <source>
        <dbReference type="PROSITE" id="PS51029"/>
    </source>
</evidence>
<evidence type="ECO:0000313" key="4">
    <source>
        <dbReference type="Proteomes" id="UP000594262"/>
    </source>
</evidence>
<sequence length="306" mass="34884">SNLREYCGCVIKNVSNHFKTKRESLQEKAAMSLTGEQPAEINDADEPKRESLEKKKKKALKEKEWSDEEVTLLIEAFEANPCLWDMEHATYSKRDVKELAWSNISMTLKTPVSSIKSKMNTLRAQLSREITKERASSSGQSADELYYSTWIHYDKMKFLVPMLKVSKSRDTMKRKAADCESSDVESDSCPPTKKQSIAEKKLELLTKCTDALASKSRPSETSLTPKVSNFALYVDERLNQMNSRLRKLTEKRINDAIFDAEMTEYQPPEQAFPRSFPVPPTSLFQPTPFMEFLQGSSGQVVPNNNQ</sequence>
<accession>A0A7M5X9C5</accession>
<reference evidence="3" key="1">
    <citation type="submission" date="2021-01" db="UniProtKB">
        <authorList>
            <consortium name="EnsemblMetazoa"/>
        </authorList>
    </citation>
    <scope>IDENTIFICATION</scope>
</reference>
<dbReference type="Proteomes" id="UP000594262">
    <property type="component" value="Unplaced"/>
</dbReference>
<proteinExistence type="predicted"/>
<dbReference type="InterPro" id="IPR006578">
    <property type="entry name" value="MADF-dom"/>
</dbReference>
<dbReference type="PANTHER" id="PTHR21505:SF12">
    <property type="entry name" value="MADF DOMAIN-CONTAINING PROTEIN-RELATED"/>
    <property type="match status" value="1"/>
</dbReference>
<dbReference type="Pfam" id="PF10545">
    <property type="entry name" value="MADF_DNA_bdg"/>
    <property type="match status" value="1"/>
</dbReference>
<dbReference type="EnsemblMetazoa" id="CLYHEMT018808.1">
    <property type="protein sequence ID" value="CLYHEMP018808.1"/>
    <property type="gene ID" value="CLYHEMG018808"/>
</dbReference>
<evidence type="ECO:0000313" key="3">
    <source>
        <dbReference type="EnsemblMetazoa" id="CLYHEMP018808.1"/>
    </source>
</evidence>
<dbReference type="SMART" id="SM00595">
    <property type="entry name" value="MADF"/>
    <property type="match status" value="1"/>
</dbReference>
<protein>
    <recommendedName>
        <fullName evidence="2">MADF domain-containing protein</fullName>
    </recommendedName>
</protein>
<feature type="region of interest" description="Disordered" evidence="1">
    <location>
        <begin position="31"/>
        <end position="60"/>
    </location>
</feature>
<keyword evidence="4" id="KW-1185">Reference proteome</keyword>
<organism evidence="3 4">
    <name type="scientific">Clytia hemisphaerica</name>
    <dbReference type="NCBI Taxonomy" id="252671"/>
    <lineage>
        <taxon>Eukaryota</taxon>
        <taxon>Metazoa</taxon>
        <taxon>Cnidaria</taxon>
        <taxon>Hydrozoa</taxon>
        <taxon>Hydroidolina</taxon>
        <taxon>Leptothecata</taxon>
        <taxon>Obeliida</taxon>
        <taxon>Clytiidae</taxon>
        <taxon>Clytia</taxon>
    </lineage>
</organism>
<name>A0A7M5X9C5_9CNID</name>
<dbReference type="PROSITE" id="PS51029">
    <property type="entry name" value="MADF"/>
    <property type="match status" value="1"/>
</dbReference>
<dbReference type="AlphaFoldDB" id="A0A7M5X9C5"/>
<dbReference type="PANTHER" id="PTHR21505">
    <property type="entry name" value="MADF DOMAIN-CONTAINING PROTEIN-RELATED"/>
    <property type="match status" value="1"/>
</dbReference>
<dbReference type="OrthoDB" id="5978065at2759"/>
<evidence type="ECO:0000256" key="1">
    <source>
        <dbReference type="SAM" id="MobiDB-lite"/>
    </source>
</evidence>
<feature type="domain" description="MADF" evidence="2">
    <location>
        <begin position="72"/>
        <end position="164"/>
    </location>
</feature>